<evidence type="ECO:0000313" key="7">
    <source>
        <dbReference type="EMBL" id="SNZ01658.1"/>
    </source>
</evidence>
<evidence type="ECO:0000256" key="3">
    <source>
        <dbReference type="ARBA" id="ARBA00022729"/>
    </source>
</evidence>
<dbReference type="InterPro" id="IPR026263">
    <property type="entry name" value="Alkaline_phosphatase_prok"/>
</dbReference>
<dbReference type="GO" id="GO:0004035">
    <property type="term" value="F:alkaline phosphatase activity"/>
    <property type="evidence" value="ECO:0007669"/>
    <property type="project" value="InterPro"/>
</dbReference>
<dbReference type="PIRSF" id="PIRSF031924">
    <property type="entry name" value="Pi-irrepressible_AP"/>
    <property type="match status" value="1"/>
</dbReference>
<dbReference type="Gene3D" id="3.40.720.10">
    <property type="entry name" value="Alkaline Phosphatase, subunit A"/>
    <property type="match status" value="1"/>
</dbReference>
<gene>
    <name evidence="7" type="ORF">SAMN06265377_3500</name>
</gene>
<evidence type="ECO:0000256" key="6">
    <source>
        <dbReference type="PIRSR" id="PIRSR031924-51"/>
    </source>
</evidence>
<dbReference type="AlphaFoldDB" id="A0A285MX27"/>
<evidence type="ECO:0000256" key="5">
    <source>
        <dbReference type="PIRSR" id="PIRSR031924-50"/>
    </source>
</evidence>
<evidence type="ECO:0000256" key="2">
    <source>
        <dbReference type="ARBA" id="ARBA00022723"/>
    </source>
</evidence>
<reference evidence="8" key="1">
    <citation type="submission" date="2017-09" db="EMBL/GenBank/DDBJ databases">
        <authorList>
            <person name="Varghese N."/>
            <person name="Submissions S."/>
        </authorList>
    </citation>
    <scope>NUCLEOTIDE SEQUENCE [LARGE SCALE GENOMIC DNA]</scope>
    <source>
        <strain evidence="8">DSM 25885</strain>
    </source>
</reference>
<dbReference type="CDD" id="cd16016">
    <property type="entry name" value="AP-SPAP"/>
    <property type="match status" value="1"/>
</dbReference>
<evidence type="ECO:0000313" key="8">
    <source>
        <dbReference type="Proteomes" id="UP000219048"/>
    </source>
</evidence>
<protein>
    <submittedName>
        <fullName evidence="7">Type I phosphodiesterase / nucleotide pyrophosphatase</fullName>
    </submittedName>
</protein>
<proteinExistence type="predicted"/>
<keyword evidence="3" id="KW-0732">Signal</keyword>
<keyword evidence="1 5" id="KW-0597">Phosphoprotein</keyword>
<accession>A0A285MX27</accession>
<dbReference type="RefSeq" id="WP_097047090.1">
    <property type="nucleotide sequence ID" value="NZ_OBEH01000006.1"/>
</dbReference>
<dbReference type="PANTHER" id="PTHR10151">
    <property type="entry name" value="ECTONUCLEOTIDE PYROPHOSPHATASE/PHOSPHODIESTERASE"/>
    <property type="match status" value="1"/>
</dbReference>
<evidence type="ECO:0000256" key="1">
    <source>
        <dbReference type="ARBA" id="ARBA00022553"/>
    </source>
</evidence>
<dbReference type="Gene3D" id="3.30.1360.150">
    <property type="match status" value="1"/>
</dbReference>
<keyword evidence="2 4" id="KW-0479">Metal-binding</keyword>
<dbReference type="InterPro" id="IPR002591">
    <property type="entry name" value="Phosphodiest/P_Trfase"/>
</dbReference>
<evidence type="ECO:0000256" key="4">
    <source>
        <dbReference type="PIRNR" id="PIRNR031924"/>
    </source>
</evidence>
<sequence length="549" mass="62222">MVPIKADKMKLRVLIATIFFVQLAFGQINDKPKLIVGIVIDQMRAEYLYRFQDNYTQNGFKRLMHEGFNVKNMHYNYMPTATGPGHASIYTGTTPANHGIVANDWYSKAKKAKMYCAADETVFLTDGRKASPKKIDKYSRSPKNLLGSTITDELKLFTNDRSKVVGISLKDRGAIFPAGRLADYAFWYHDQTGNFITSSYYHENLPDWLLKFNNRKLADSLLNLTWGTLKPIETYKNSGPDHAPMEKIFNGRTDAKFPYNLKKLRKANGNFAMIPNVPFGNTILTQLAKATIQGEGLGQKDETDFLTISYSSTDYVGHGFGIRSKELEDTYVRMDQEIAELLSFLDSEIGKDNYLLFMTADHAASDHPDFLRTSKLPGKYFEEDSIKQLLNSKLSKLYGNEDYIAYIDKTQVYLNPVKTSREEVLKAAAAILKTVDGIQEIYVSSLHSNRNLAIDDFFRKSHNLDNSGDILLHFKPGWMPKRMEGTTHGALYNNDTHVPMLWFGWQIKQGATVKKKTIDQIAPTLSFLLNIPLPSLSSKEPITEIFIGE</sequence>
<dbReference type="OrthoDB" id="9766127at2"/>
<dbReference type="GO" id="GO:0046872">
    <property type="term" value="F:metal ion binding"/>
    <property type="evidence" value="ECO:0007669"/>
    <property type="project" value="UniProtKB-KW"/>
</dbReference>
<dbReference type="NCBIfam" id="NF042991">
    <property type="entry name" value="alk_phos_PafA"/>
    <property type="match status" value="1"/>
</dbReference>
<dbReference type="PANTHER" id="PTHR10151:SF120">
    <property type="entry name" value="BIS(5'-ADENOSYL)-TRIPHOSPHATASE"/>
    <property type="match status" value="1"/>
</dbReference>
<keyword evidence="8" id="KW-1185">Reference proteome</keyword>
<feature type="active site" description="Phosphothreonine intermediate" evidence="5">
    <location>
        <position position="82"/>
    </location>
</feature>
<dbReference type="InterPro" id="IPR017850">
    <property type="entry name" value="Alkaline_phosphatase_core_sf"/>
</dbReference>
<feature type="binding site" evidence="6">
    <location>
        <begin position="170"/>
        <end position="172"/>
    </location>
    <ligand>
        <name>substrate</name>
    </ligand>
</feature>
<organism evidence="7 8">
    <name type="scientific">Flagellimonas pacifica</name>
    <dbReference type="NCBI Taxonomy" id="1247520"/>
    <lineage>
        <taxon>Bacteria</taxon>
        <taxon>Pseudomonadati</taxon>
        <taxon>Bacteroidota</taxon>
        <taxon>Flavobacteriia</taxon>
        <taxon>Flavobacteriales</taxon>
        <taxon>Flavobacteriaceae</taxon>
        <taxon>Flagellimonas</taxon>
    </lineage>
</organism>
<dbReference type="EMBL" id="OBEH01000006">
    <property type="protein sequence ID" value="SNZ01658.1"/>
    <property type="molecule type" value="Genomic_DNA"/>
</dbReference>
<name>A0A285MX27_9FLAO</name>
<dbReference type="Proteomes" id="UP000219048">
    <property type="component" value="Unassembled WGS sequence"/>
</dbReference>
<feature type="binding site" evidence="6">
    <location>
        <position position="103"/>
    </location>
    <ligand>
        <name>substrate</name>
    </ligand>
</feature>
<dbReference type="Pfam" id="PF01663">
    <property type="entry name" value="Phosphodiest"/>
    <property type="match status" value="1"/>
</dbReference>
<dbReference type="SUPFAM" id="SSF53649">
    <property type="entry name" value="Alkaline phosphatase-like"/>
    <property type="match status" value="1"/>
</dbReference>